<evidence type="ECO:0000256" key="1">
    <source>
        <dbReference type="SAM" id="Phobius"/>
    </source>
</evidence>
<feature type="transmembrane region" description="Helical" evidence="1">
    <location>
        <begin position="396"/>
        <end position="412"/>
    </location>
</feature>
<evidence type="ECO:0000313" key="3">
    <source>
        <dbReference type="Proteomes" id="UP000095287"/>
    </source>
</evidence>
<feature type="transmembrane region" description="Helical" evidence="1">
    <location>
        <begin position="310"/>
        <end position="330"/>
    </location>
</feature>
<feature type="transmembrane region" description="Helical" evidence="1">
    <location>
        <begin position="336"/>
        <end position="359"/>
    </location>
</feature>
<dbReference type="InterPro" id="IPR050587">
    <property type="entry name" value="GNT1/Glycosyltrans_8"/>
</dbReference>
<keyword evidence="1" id="KW-0812">Transmembrane</keyword>
<proteinExistence type="predicted"/>
<feature type="transmembrane region" description="Helical" evidence="1">
    <location>
        <begin position="371"/>
        <end position="390"/>
    </location>
</feature>
<keyword evidence="3" id="KW-1185">Reference proteome</keyword>
<evidence type="ECO:0000313" key="4">
    <source>
        <dbReference type="WBParaSite" id="L893_g20859.t1"/>
    </source>
</evidence>
<keyword evidence="1" id="KW-0472">Membrane</keyword>
<dbReference type="PANTHER" id="PTHR11183">
    <property type="entry name" value="GLYCOGENIN SUBFAMILY MEMBER"/>
    <property type="match status" value="1"/>
</dbReference>
<keyword evidence="2" id="KW-0732">Signal</keyword>
<sequence length="437" mass="50570">MVRSVVGPFLALLATLPIVSGASPEKKLFASTLSSEEHVLPARILGHALHELDPTVPFAVFYTEEISGTSLEELEAEGVKTIRVDRVEAPSSSFQIRMWSHTEYTAIVHIDPDALPLVDVSELFRCGAFCASFRHSDKFNSGVFVLRPDQKVYKDLLSKIGALNSYDGGDQGFLNSYFAELKLAPMFDGNSTQDQTSARLLRLPAEYNFDVGVYYLEGRMLLEPRVLHFTMGLLKPWRWWTLPFLDLSFKWTDIRSSHMTRHNLPYLTTWQWIVQLFFFAIPSLLKRYVLHRQGEILKRPTYVGEDYRRLGLGILGISVVVAFFSTPSHLYHSMAWLLFGLKTLYYDMSLVQAYSIHFIRRPVTKFEQFKFLLLVVPFSLILWFLVYAITAPHPRFFIALLGTALWTWLVAVRNHRQLTYYEYGKREIRYRQVERQD</sequence>
<keyword evidence="1" id="KW-1133">Transmembrane helix</keyword>
<accession>A0A1I7YY26</accession>
<evidence type="ECO:0000256" key="2">
    <source>
        <dbReference type="SAM" id="SignalP"/>
    </source>
</evidence>
<feature type="chain" id="PRO_5009312743" evidence="2">
    <location>
        <begin position="22"/>
        <end position="437"/>
    </location>
</feature>
<dbReference type="WBParaSite" id="L893_g20859.t1">
    <property type="protein sequence ID" value="L893_g20859.t1"/>
    <property type="gene ID" value="L893_g20859"/>
</dbReference>
<feature type="signal peptide" evidence="2">
    <location>
        <begin position="1"/>
        <end position="21"/>
    </location>
</feature>
<feature type="transmembrane region" description="Helical" evidence="1">
    <location>
        <begin position="270"/>
        <end position="289"/>
    </location>
</feature>
<protein>
    <submittedName>
        <fullName evidence="4">Glyco_trans_2-like domain-containing protein</fullName>
    </submittedName>
</protein>
<dbReference type="InterPro" id="IPR029044">
    <property type="entry name" value="Nucleotide-diphossugar_trans"/>
</dbReference>
<reference evidence="4" key="1">
    <citation type="submission" date="2016-11" db="UniProtKB">
        <authorList>
            <consortium name="WormBaseParasite"/>
        </authorList>
    </citation>
    <scope>IDENTIFICATION</scope>
</reference>
<dbReference type="SUPFAM" id="SSF53448">
    <property type="entry name" value="Nucleotide-diphospho-sugar transferases"/>
    <property type="match status" value="1"/>
</dbReference>
<dbReference type="Gene3D" id="3.90.550.10">
    <property type="entry name" value="Spore Coat Polysaccharide Biosynthesis Protein SpsA, Chain A"/>
    <property type="match status" value="1"/>
</dbReference>
<dbReference type="AlphaFoldDB" id="A0A1I7YY26"/>
<name>A0A1I7YY26_9BILA</name>
<organism evidence="3 4">
    <name type="scientific">Steinernema glaseri</name>
    <dbReference type="NCBI Taxonomy" id="37863"/>
    <lineage>
        <taxon>Eukaryota</taxon>
        <taxon>Metazoa</taxon>
        <taxon>Ecdysozoa</taxon>
        <taxon>Nematoda</taxon>
        <taxon>Chromadorea</taxon>
        <taxon>Rhabditida</taxon>
        <taxon>Tylenchina</taxon>
        <taxon>Panagrolaimomorpha</taxon>
        <taxon>Strongyloidoidea</taxon>
        <taxon>Steinernematidae</taxon>
        <taxon>Steinernema</taxon>
    </lineage>
</organism>
<dbReference type="Proteomes" id="UP000095287">
    <property type="component" value="Unplaced"/>
</dbReference>